<dbReference type="PANTHER" id="PTHR24291:SF50">
    <property type="entry name" value="BIFUNCTIONAL ALBAFLAVENONE MONOOXYGENASE_TERPENE SYNTHASE"/>
    <property type="match status" value="1"/>
</dbReference>
<dbReference type="Gene3D" id="1.10.630.10">
    <property type="entry name" value="Cytochrome P450"/>
    <property type="match status" value="1"/>
</dbReference>
<evidence type="ECO:0000256" key="6">
    <source>
        <dbReference type="ARBA" id="ARBA00023033"/>
    </source>
</evidence>
<dbReference type="InterPro" id="IPR017972">
    <property type="entry name" value="Cyt_P450_CS"/>
</dbReference>
<keyword evidence="3 7" id="KW-0479">Metal-binding</keyword>
<dbReference type="GO" id="GO:0020037">
    <property type="term" value="F:heme binding"/>
    <property type="evidence" value="ECO:0007669"/>
    <property type="project" value="InterPro"/>
</dbReference>
<evidence type="ECO:0000313" key="9">
    <source>
        <dbReference type="EMBL" id="TDB66073.1"/>
    </source>
</evidence>
<comment type="similarity">
    <text evidence="1 8">Belongs to the cytochrome P450 family.</text>
</comment>
<evidence type="ECO:0000256" key="1">
    <source>
        <dbReference type="ARBA" id="ARBA00010617"/>
    </source>
</evidence>
<organism evidence="9 10">
    <name type="scientific">Arundinibacter roseus</name>
    <dbReference type="NCBI Taxonomy" id="2070510"/>
    <lineage>
        <taxon>Bacteria</taxon>
        <taxon>Pseudomonadati</taxon>
        <taxon>Bacteroidota</taxon>
        <taxon>Cytophagia</taxon>
        <taxon>Cytophagales</taxon>
        <taxon>Spirosomataceae</taxon>
        <taxon>Arundinibacter</taxon>
    </lineage>
</organism>
<evidence type="ECO:0000256" key="4">
    <source>
        <dbReference type="ARBA" id="ARBA00023002"/>
    </source>
</evidence>
<dbReference type="Pfam" id="PF00067">
    <property type="entry name" value="p450"/>
    <property type="match status" value="1"/>
</dbReference>
<keyword evidence="10" id="KW-1185">Reference proteome</keyword>
<name>A0A4R4KEC2_9BACT</name>
<evidence type="ECO:0000256" key="5">
    <source>
        <dbReference type="ARBA" id="ARBA00023004"/>
    </source>
</evidence>
<dbReference type="InterPro" id="IPR036396">
    <property type="entry name" value="Cyt_P450_sf"/>
</dbReference>
<comment type="cofactor">
    <cofactor evidence="7">
        <name>heme</name>
        <dbReference type="ChEBI" id="CHEBI:30413"/>
    </cofactor>
</comment>
<evidence type="ECO:0000256" key="7">
    <source>
        <dbReference type="PIRSR" id="PIRSR602403-1"/>
    </source>
</evidence>
<dbReference type="GO" id="GO:0005506">
    <property type="term" value="F:iron ion binding"/>
    <property type="evidence" value="ECO:0007669"/>
    <property type="project" value="InterPro"/>
</dbReference>
<evidence type="ECO:0000313" key="10">
    <source>
        <dbReference type="Proteomes" id="UP000295706"/>
    </source>
</evidence>
<keyword evidence="4 8" id="KW-0560">Oxidoreductase</keyword>
<dbReference type="EMBL" id="SMJU01000005">
    <property type="protein sequence ID" value="TDB66073.1"/>
    <property type="molecule type" value="Genomic_DNA"/>
</dbReference>
<dbReference type="CDD" id="cd20620">
    <property type="entry name" value="CYP132-like"/>
    <property type="match status" value="1"/>
</dbReference>
<dbReference type="InterPro" id="IPR050196">
    <property type="entry name" value="Cytochrome_P450_Monoox"/>
</dbReference>
<dbReference type="PROSITE" id="PS00086">
    <property type="entry name" value="CYTOCHROME_P450"/>
    <property type="match status" value="1"/>
</dbReference>
<dbReference type="GO" id="GO:0004497">
    <property type="term" value="F:monooxygenase activity"/>
    <property type="evidence" value="ECO:0007669"/>
    <property type="project" value="UniProtKB-KW"/>
</dbReference>
<sequence>MNISPRISEPPHHKGLPILGSTLGFVRDPLRFLLSLQEKYPRLATVNLLGRKITVLLTAEDARHVLQENNRNYHKSEAYKILAIFLGNGLLTSEGDFWRRQRKLAQPAFYKQRLALMIDMMGQETAQLLTDWKTQDPVRPVNISQEMLRLTLNIVTKALFSTDVGDRVAGISDALNDILHYADRSLKSFIRIPLRYPTPANVRFQRAVAQVESVIYVIIHERRAAQAQNENLRYDDLLDMLMNTRDEETGETMSDSQLRDEVTTIFMAGHETTANALSWALYVLAQHPEHAQKIRNESFRVWEKGKQPDFSKTRELTYTLQVVHEVMRLYPPAWVVGRRSLGQDQVGTYDFPADSYFLISPYTLHRRAEYWPQPDIFMPERFSEEQSKSRPTYAYLPFGGGPRLCIGNNFALLEMQLVLALILRDFDVQLLSEDQRVKPEPMVTLRPENGLSLRLMPRN</sequence>
<protein>
    <submittedName>
        <fullName evidence="9">Cytochrome P450</fullName>
    </submittedName>
</protein>
<evidence type="ECO:0000256" key="8">
    <source>
        <dbReference type="RuleBase" id="RU000461"/>
    </source>
</evidence>
<keyword evidence="6 8" id="KW-0503">Monooxygenase</keyword>
<dbReference type="Proteomes" id="UP000295706">
    <property type="component" value="Unassembled WGS sequence"/>
</dbReference>
<keyword evidence="2 7" id="KW-0349">Heme</keyword>
<evidence type="ECO:0000256" key="3">
    <source>
        <dbReference type="ARBA" id="ARBA00022723"/>
    </source>
</evidence>
<gene>
    <name evidence="9" type="ORF">EZE20_09970</name>
</gene>
<dbReference type="InterPro" id="IPR002403">
    <property type="entry name" value="Cyt_P450_E_grp-IV"/>
</dbReference>
<accession>A0A4R4KEC2</accession>
<dbReference type="AlphaFoldDB" id="A0A4R4KEC2"/>
<keyword evidence="5 7" id="KW-0408">Iron</keyword>
<dbReference type="PRINTS" id="PR00465">
    <property type="entry name" value="EP450IV"/>
</dbReference>
<comment type="caution">
    <text evidence="9">The sequence shown here is derived from an EMBL/GenBank/DDBJ whole genome shotgun (WGS) entry which is preliminary data.</text>
</comment>
<dbReference type="OrthoDB" id="9764248at2"/>
<dbReference type="SUPFAM" id="SSF48264">
    <property type="entry name" value="Cytochrome P450"/>
    <property type="match status" value="1"/>
</dbReference>
<proteinExistence type="inferred from homology"/>
<evidence type="ECO:0000256" key="2">
    <source>
        <dbReference type="ARBA" id="ARBA00022617"/>
    </source>
</evidence>
<dbReference type="RefSeq" id="WP_132117075.1">
    <property type="nucleotide sequence ID" value="NZ_SMJU01000005.1"/>
</dbReference>
<feature type="binding site" description="axial binding residue" evidence="7">
    <location>
        <position position="405"/>
    </location>
    <ligand>
        <name>heme</name>
        <dbReference type="ChEBI" id="CHEBI:30413"/>
    </ligand>
    <ligandPart>
        <name>Fe</name>
        <dbReference type="ChEBI" id="CHEBI:18248"/>
    </ligandPart>
</feature>
<dbReference type="GO" id="GO:0016705">
    <property type="term" value="F:oxidoreductase activity, acting on paired donors, with incorporation or reduction of molecular oxygen"/>
    <property type="evidence" value="ECO:0007669"/>
    <property type="project" value="InterPro"/>
</dbReference>
<reference evidence="9 10" key="1">
    <citation type="submission" date="2019-02" db="EMBL/GenBank/DDBJ databases">
        <title>Arundinibacter roseus gen. nov., sp. nov., a new member of the family Cytophagaceae.</title>
        <authorList>
            <person name="Szuroczki S."/>
            <person name="Khayer B."/>
            <person name="Sproer C."/>
            <person name="Toumi M."/>
            <person name="Szabo A."/>
            <person name="Felfoldi T."/>
            <person name="Schumann P."/>
            <person name="Toth E."/>
        </authorList>
    </citation>
    <scope>NUCLEOTIDE SEQUENCE [LARGE SCALE GENOMIC DNA]</scope>
    <source>
        <strain evidence="9 10">DMA-k-7a</strain>
    </source>
</reference>
<dbReference type="PRINTS" id="PR00385">
    <property type="entry name" value="P450"/>
</dbReference>
<dbReference type="PANTHER" id="PTHR24291">
    <property type="entry name" value="CYTOCHROME P450 FAMILY 4"/>
    <property type="match status" value="1"/>
</dbReference>
<dbReference type="InterPro" id="IPR001128">
    <property type="entry name" value="Cyt_P450"/>
</dbReference>